<accession>A0A081G3E0</accession>
<feature type="coiled-coil region" evidence="1">
    <location>
        <begin position="378"/>
        <end position="423"/>
    </location>
</feature>
<comment type="caution">
    <text evidence="2">The sequence shown here is derived from an EMBL/GenBank/DDBJ whole genome shotgun (WGS) entry which is preliminary data.</text>
</comment>
<evidence type="ECO:0000313" key="2">
    <source>
        <dbReference type="EMBL" id="KEA65295.1"/>
    </source>
</evidence>
<name>A0A081G3E0_9GAMM</name>
<dbReference type="Proteomes" id="UP000028252">
    <property type="component" value="Unassembled WGS sequence"/>
</dbReference>
<feature type="coiled-coil region" evidence="1">
    <location>
        <begin position="763"/>
        <end position="825"/>
    </location>
</feature>
<feature type="coiled-coil region" evidence="1">
    <location>
        <begin position="245"/>
        <end position="312"/>
    </location>
</feature>
<gene>
    <name evidence="2" type="ORF">ADIMK_0252</name>
</gene>
<evidence type="ECO:0000313" key="3">
    <source>
        <dbReference type="Proteomes" id="UP000028252"/>
    </source>
</evidence>
<dbReference type="eggNOG" id="COG1196">
    <property type="taxonomic scope" value="Bacteria"/>
</dbReference>
<sequence length="863" mass="98532">MFVNLFKPKWRHSSPAVRARAVAQLRIERPAHIDILRQLLLDDASSEVRRAALQRVDDPALLMQVLTSEQDADLRLHAASAIATYLQKAPDQEQQHWLERLAENNSLQILVLCDASNTIQQRALALIDDEPTLASLALQGATAQIRREAAERVTQPEVLENLCRESRGSDKTVHRIARDTLNRYKEQEREQQALRQRRQDLVASLDALVNGLDHQHFQARFDLIVREWEQLPTTDDCDNTFQTLAQQAERFIAQQKAQIEQQEAQKRAAKEHLDACAALEHAIVEQLESADKDDHRSDLAALCEQAEQLSQSGPLGQSLQTQLKLANQYLSALQQIELNREQLLLCADQTAETLEPAKIEKLLRGIRWPESLSKPDLLLNIEQQLKEASKRQQEKLENASKLAAQLEENLRSLERAIEQGEIRVAVRYQDQATDQLQRLNGSANNHLEQRYKSLVAQLQEMKDWQGFAINGKKEALCERMEALIGADIDPQPLADQIRALQQEWKALDANACVHSQKLWQRFRTAAESAYAPCETHFSALRNVREQNLKQREEICRQLSQLLENINWDEADWPAIERICHTAKREWKQFSPVDRAPGKTVQHTFNQLIKTLDHQLRDWHQRCADIKQQLIAQAAELADAEDLRAAAEAAKGLQREWKATGPAFRSEERALWQAFRGHCDTIFARLKEQAGPVTQITLDETPAPMKDADLSTFNSCAEMLNKAEAAVLDGDTGMIEKMLEAVTGSIKSLPARWREGLMARIAVIEQTLESTDELETQLADSESQFRELCIRLEILLGQPTPDDDQAQRMEYQMRRLQQALAEQNQNPSTGDVIELDLEWKTRPYSGVFPQLRRRFERLMQRTGC</sequence>
<evidence type="ECO:0000256" key="1">
    <source>
        <dbReference type="SAM" id="Coils"/>
    </source>
</evidence>
<dbReference type="Pfam" id="PF03993">
    <property type="entry name" value="DUF349"/>
    <property type="match status" value="3"/>
</dbReference>
<dbReference type="SUPFAM" id="SSF48371">
    <property type="entry name" value="ARM repeat"/>
    <property type="match status" value="2"/>
</dbReference>
<feature type="coiled-coil region" evidence="1">
    <location>
        <begin position="177"/>
        <end position="204"/>
    </location>
</feature>
<protein>
    <recommendedName>
        <fullName evidence="4">DUF349 domain-containing protein</fullName>
    </recommendedName>
</protein>
<proteinExistence type="predicted"/>
<dbReference type="RefSeq" id="WP_036182699.1">
    <property type="nucleotide sequence ID" value="NZ_JMQN01000011.1"/>
</dbReference>
<dbReference type="EMBL" id="JMQN01000011">
    <property type="protein sequence ID" value="KEA65295.1"/>
    <property type="molecule type" value="Genomic_DNA"/>
</dbReference>
<organism evidence="2 3">
    <name type="scientific">Marinobacterium lacunae</name>
    <dbReference type="NCBI Taxonomy" id="1232683"/>
    <lineage>
        <taxon>Bacteria</taxon>
        <taxon>Pseudomonadati</taxon>
        <taxon>Pseudomonadota</taxon>
        <taxon>Gammaproteobacteria</taxon>
        <taxon>Oceanospirillales</taxon>
        <taxon>Oceanospirillaceae</taxon>
        <taxon>Marinobacterium</taxon>
    </lineage>
</organism>
<keyword evidence="3" id="KW-1185">Reference proteome</keyword>
<dbReference type="PATRIC" id="fig|1232683.4.peg.247"/>
<dbReference type="InterPro" id="IPR016024">
    <property type="entry name" value="ARM-type_fold"/>
</dbReference>
<reference evidence="2 3" key="1">
    <citation type="submission" date="2014-04" db="EMBL/GenBank/DDBJ databases">
        <title>Marinobacterium kochiensis sp. nov., isolated from sediment sample collected from Kochi backwaters in Kerala, India.</title>
        <authorList>
            <person name="Singh A."/>
            <person name="Pinnaka A.K."/>
        </authorList>
    </citation>
    <scope>NUCLEOTIDE SEQUENCE [LARGE SCALE GENOMIC DNA]</scope>
    <source>
        <strain evidence="2 3">AK27</strain>
    </source>
</reference>
<dbReference type="AlphaFoldDB" id="A0A081G3E0"/>
<dbReference type="InterPro" id="IPR007139">
    <property type="entry name" value="DUF349"/>
</dbReference>
<keyword evidence="1" id="KW-0175">Coiled coil</keyword>
<dbReference type="OrthoDB" id="5523335at2"/>
<evidence type="ECO:0008006" key="4">
    <source>
        <dbReference type="Google" id="ProtNLM"/>
    </source>
</evidence>
<dbReference type="STRING" id="1232683.ADIMK_0252"/>